<evidence type="ECO:0000313" key="2">
    <source>
        <dbReference type="Proteomes" id="UP000015346"/>
    </source>
</evidence>
<comment type="caution">
    <text evidence="1">The sequence shown here is derived from an EMBL/GenBank/DDBJ whole genome shotgun (WGS) entry which is preliminary data.</text>
</comment>
<dbReference type="Proteomes" id="UP000015346">
    <property type="component" value="Unassembled WGS sequence"/>
</dbReference>
<reference evidence="1 2" key="1">
    <citation type="journal article" date="2013" name="Stand. Genomic Sci.">
        <title>Genome sequence of the reddish-pigmented Rubellimicrobium thermophilum type strain (DSM 16684(T)), a member of the Roseobacter clade.</title>
        <authorList>
            <person name="Fiebig A."/>
            <person name="Riedel T."/>
            <person name="Gronow S."/>
            <person name="Petersen J."/>
            <person name="Klenk H.P."/>
            <person name="Goker M."/>
        </authorList>
    </citation>
    <scope>NUCLEOTIDE SEQUENCE [LARGE SCALE GENOMIC DNA]</scope>
    <source>
        <strain evidence="1 2">DSM 16684</strain>
    </source>
</reference>
<organism evidence="1 2">
    <name type="scientific">Rubellimicrobium thermophilum DSM 16684</name>
    <dbReference type="NCBI Taxonomy" id="1123069"/>
    <lineage>
        <taxon>Bacteria</taxon>
        <taxon>Pseudomonadati</taxon>
        <taxon>Pseudomonadota</taxon>
        <taxon>Alphaproteobacteria</taxon>
        <taxon>Rhodobacterales</taxon>
        <taxon>Roseobacteraceae</taxon>
        <taxon>Rubellimicrobium</taxon>
    </lineage>
</organism>
<dbReference type="Pfam" id="PF04390">
    <property type="entry name" value="LptE"/>
    <property type="match status" value="1"/>
</dbReference>
<dbReference type="RefSeq" id="WP_021099192.1">
    <property type="nucleotide sequence ID" value="NZ_KE557325.1"/>
</dbReference>
<dbReference type="Gene3D" id="3.30.160.150">
    <property type="entry name" value="Lipoprotein like domain"/>
    <property type="match status" value="1"/>
</dbReference>
<dbReference type="GO" id="GO:0019867">
    <property type="term" value="C:outer membrane"/>
    <property type="evidence" value="ECO:0007669"/>
    <property type="project" value="InterPro"/>
</dbReference>
<dbReference type="EMBL" id="AOLV01000039">
    <property type="protein sequence ID" value="EPX82677.1"/>
    <property type="molecule type" value="Genomic_DNA"/>
</dbReference>
<dbReference type="GO" id="GO:0043165">
    <property type="term" value="P:Gram-negative-bacterium-type cell outer membrane assembly"/>
    <property type="evidence" value="ECO:0007669"/>
    <property type="project" value="InterPro"/>
</dbReference>
<dbReference type="InterPro" id="IPR007485">
    <property type="entry name" value="LPS_assembly_LptE"/>
</dbReference>
<dbReference type="OrthoDB" id="7629596at2"/>
<gene>
    <name evidence="1" type="ORF">ruthe_03135</name>
</gene>
<dbReference type="HOGENOM" id="CLU_117986_0_1_5"/>
<dbReference type="PATRIC" id="fig|1123069.3.peg.3108"/>
<proteinExistence type="predicted"/>
<protein>
    <submittedName>
        <fullName evidence="1">Lipopolysaccharide-assembly</fullName>
    </submittedName>
</protein>
<dbReference type="STRING" id="1123069.ruthe_03135"/>
<name>S9QSV6_9RHOB</name>
<sequence>MRRRAVLLAPVALAACGFAPVYGPGGDGLRLRGRVVIEAPQTEDGTRLRRALEDRLGPSAGPLRLAVTPEIATESAAVTRSGAITRYTLAGRTLWRLSEGDRLLAEGETGGTASYSATGSTVAVDAAARDARERLMQTMADAVLRRLLLLDLA</sequence>
<accession>S9QSV6</accession>
<dbReference type="AlphaFoldDB" id="S9QSV6"/>
<keyword evidence="2" id="KW-1185">Reference proteome</keyword>
<evidence type="ECO:0000313" key="1">
    <source>
        <dbReference type="EMBL" id="EPX82677.1"/>
    </source>
</evidence>
<dbReference type="PROSITE" id="PS51257">
    <property type="entry name" value="PROKAR_LIPOPROTEIN"/>
    <property type="match status" value="1"/>
</dbReference>